<gene>
    <name evidence="1" type="ORF">UFOPK2275_00581</name>
</gene>
<proteinExistence type="predicted"/>
<dbReference type="AlphaFoldDB" id="A0A6J6LMK7"/>
<name>A0A6J6LMK7_9ZZZZ</name>
<protein>
    <submittedName>
        <fullName evidence="1">Unannotated protein</fullName>
    </submittedName>
</protein>
<accession>A0A6J6LMK7</accession>
<organism evidence="1">
    <name type="scientific">freshwater metagenome</name>
    <dbReference type="NCBI Taxonomy" id="449393"/>
    <lineage>
        <taxon>unclassified sequences</taxon>
        <taxon>metagenomes</taxon>
        <taxon>ecological metagenomes</taxon>
    </lineage>
</organism>
<reference evidence="1" key="1">
    <citation type="submission" date="2020-05" db="EMBL/GenBank/DDBJ databases">
        <authorList>
            <person name="Chiriac C."/>
            <person name="Salcher M."/>
            <person name="Ghai R."/>
            <person name="Kavagutti S V."/>
        </authorList>
    </citation>
    <scope>NUCLEOTIDE SEQUENCE</scope>
</reference>
<dbReference type="EMBL" id="CAEZWQ010000053">
    <property type="protein sequence ID" value="CAB4661625.1"/>
    <property type="molecule type" value="Genomic_DNA"/>
</dbReference>
<sequence>MAKSPCSTKAFSKKSGIADLIASLMTLGRPIRMLTIDAGVFPLRKPGTFIPADALA</sequence>
<evidence type="ECO:0000313" key="1">
    <source>
        <dbReference type="EMBL" id="CAB4661625.1"/>
    </source>
</evidence>